<keyword evidence="9" id="KW-0677">Repeat</keyword>
<evidence type="ECO:0000256" key="4">
    <source>
        <dbReference type="ARBA" id="ARBA00022527"/>
    </source>
</evidence>
<evidence type="ECO:0000256" key="17">
    <source>
        <dbReference type="PROSITE-ProRule" id="PRU10141"/>
    </source>
</evidence>
<dbReference type="SUPFAM" id="SSF56112">
    <property type="entry name" value="Protein kinase-like (PK-like)"/>
    <property type="match status" value="1"/>
</dbReference>
<dbReference type="InterPro" id="IPR032675">
    <property type="entry name" value="LRR_dom_sf"/>
</dbReference>
<dbReference type="GO" id="GO:0004674">
    <property type="term" value="F:protein serine/threonine kinase activity"/>
    <property type="evidence" value="ECO:0007669"/>
    <property type="project" value="UniProtKB-KW"/>
</dbReference>
<keyword evidence="6" id="KW-0808">Transferase</keyword>
<evidence type="ECO:0000256" key="10">
    <source>
        <dbReference type="ARBA" id="ARBA00022741"/>
    </source>
</evidence>
<gene>
    <name evidence="21" type="ORF">SSX86_005275</name>
</gene>
<dbReference type="GO" id="GO:0016020">
    <property type="term" value="C:membrane"/>
    <property type="evidence" value="ECO:0007669"/>
    <property type="project" value="UniProtKB-SubCell"/>
</dbReference>
<keyword evidence="8 19" id="KW-0732">Signal</keyword>
<dbReference type="PANTHER" id="PTHR45974">
    <property type="entry name" value="RECEPTOR-LIKE PROTEIN 55"/>
    <property type="match status" value="1"/>
</dbReference>
<dbReference type="Proteomes" id="UP001408789">
    <property type="component" value="Unassembled WGS sequence"/>
</dbReference>
<protein>
    <recommendedName>
        <fullName evidence="3">non-specific serine/threonine protein kinase</fullName>
        <ecNumber evidence="3">2.7.11.1</ecNumber>
    </recommendedName>
</protein>
<feature type="chain" id="PRO_5042853845" description="non-specific serine/threonine protein kinase" evidence="19">
    <location>
        <begin position="22"/>
        <end position="960"/>
    </location>
</feature>
<dbReference type="InterPro" id="IPR017441">
    <property type="entry name" value="Protein_kinase_ATP_BS"/>
</dbReference>
<feature type="signal peptide" evidence="19">
    <location>
        <begin position="1"/>
        <end position="21"/>
    </location>
</feature>
<evidence type="ECO:0000256" key="2">
    <source>
        <dbReference type="ARBA" id="ARBA00008684"/>
    </source>
</evidence>
<keyword evidence="7 18" id="KW-0812">Transmembrane</keyword>
<dbReference type="FunFam" id="3.80.10.10:FF:000363">
    <property type="entry name" value="Leucine-rich repeat family protein"/>
    <property type="match status" value="1"/>
</dbReference>
<dbReference type="EC" id="2.7.11.1" evidence="3"/>
<evidence type="ECO:0000256" key="5">
    <source>
        <dbReference type="ARBA" id="ARBA00022614"/>
    </source>
</evidence>
<organism evidence="21 22">
    <name type="scientific">Deinandra increscens subsp. villosa</name>
    <dbReference type="NCBI Taxonomy" id="3103831"/>
    <lineage>
        <taxon>Eukaryota</taxon>
        <taxon>Viridiplantae</taxon>
        <taxon>Streptophyta</taxon>
        <taxon>Embryophyta</taxon>
        <taxon>Tracheophyta</taxon>
        <taxon>Spermatophyta</taxon>
        <taxon>Magnoliopsida</taxon>
        <taxon>eudicotyledons</taxon>
        <taxon>Gunneridae</taxon>
        <taxon>Pentapetalae</taxon>
        <taxon>asterids</taxon>
        <taxon>campanulids</taxon>
        <taxon>Asterales</taxon>
        <taxon>Asteraceae</taxon>
        <taxon>Asteroideae</taxon>
        <taxon>Heliantheae alliance</taxon>
        <taxon>Madieae</taxon>
        <taxon>Madiinae</taxon>
        <taxon>Deinandra</taxon>
    </lineage>
</organism>
<dbReference type="GO" id="GO:0005524">
    <property type="term" value="F:ATP binding"/>
    <property type="evidence" value="ECO:0007669"/>
    <property type="project" value="UniProtKB-UniRule"/>
</dbReference>
<dbReference type="Pfam" id="PF08263">
    <property type="entry name" value="LRRNT_2"/>
    <property type="match status" value="1"/>
</dbReference>
<keyword evidence="16" id="KW-0325">Glycoprotein</keyword>
<keyword evidence="14 18" id="KW-0472">Membrane</keyword>
<evidence type="ECO:0000256" key="9">
    <source>
        <dbReference type="ARBA" id="ARBA00022737"/>
    </source>
</evidence>
<dbReference type="Pfam" id="PF00560">
    <property type="entry name" value="LRR_1"/>
    <property type="match status" value="3"/>
</dbReference>
<dbReference type="FunFam" id="1.10.510.10:FF:000453">
    <property type="entry name" value="LRR receptor-like serine/threonine-protein kinase HSL2"/>
    <property type="match status" value="1"/>
</dbReference>
<evidence type="ECO:0000256" key="11">
    <source>
        <dbReference type="ARBA" id="ARBA00022777"/>
    </source>
</evidence>
<keyword evidence="13 18" id="KW-1133">Transmembrane helix</keyword>
<dbReference type="PANTHER" id="PTHR45974:SF267">
    <property type="entry name" value="PROTEIN KINASE DOMAIN-CONTAINING PROTEIN"/>
    <property type="match status" value="1"/>
</dbReference>
<evidence type="ECO:0000256" key="15">
    <source>
        <dbReference type="ARBA" id="ARBA00023170"/>
    </source>
</evidence>
<evidence type="ECO:0000256" key="14">
    <source>
        <dbReference type="ARBA" id="ARBA00023136"/>
    </source>
</evidence>
<dbReference type="PROSITE" id="PS50011">
    <property type="entry name" value="PROTEIN_KINASE_DOM"/>
    <property type="match status" value="1"/>
</dbReference>
<accession>A0AAP0DPJ4</accession>
<comment type="similarity">
    <text evidence="2">Belongs to the protein kinase superfamily. Ser/Thr protein kinase family.</text>
</comment>
<dbReference type="FunFam" id="3.30.200.20:FF:000328">
    <property type="entry name" value="Leucine-rich repeat protein kinase family protein"/>
    <property type="match status" value="1"/>
</dbReference>
<proteinExistence type="inferred from homology"/>
<evidence type="ECO:0000256" key="12">
    <source>
        <dbReference type="ARBA" id="ARBA00022840"/>
    </source>
</evidence>
<evidence type="ECO:0000256" key="3">
    <source>
        <dbReference type="ARBA" id="ARBA00012513"/>
    </source>
</evidence>
<keyword evidence="15" id="KW-0675">Receptor</keyword>
<evidence type="ECO:0000256" key="8">
    <source>
        <dbReference type="ARBA" id="ARBA00022729"/>
    </source>
</evidence>
<evidence type="ECO:0000256" key="7">
    <source>
        <dbReference type="ARBA" id="ARBA00022692"/>
    </source>
</evidence>
<comment type="subcellular location">
    <subcellularLocation>
        <location evidence="1">Membrane</location>
        <topology evidence="1">Single-pass type I membrane protein</topology>
    </subcellularLocation>
</comment>
<dbReference type="SMART" id="SM00220">
    <property type="entry name" value="S_TKc"/>
    <property type="match status" value="1"/>
</dbReference>
<feature type="transmembrane region" description="Helical" evidence="18">
    <location>
        <begin position="564"/>
        <end position="584"/>
    </location>
</feature>
<dbReference type="CDD" id="cd14066">
    <property type="entry name" value="STKc_IRAK"/>
    <property type="match status" value="1"/>
</dbReference>
<comment type="caution">
    <text evidence="21">The sequence shown here is derived from an EMBL/GenBank/DDBJ whole genome shotgun (WGS) entry which is preliminary data.</text>
</comment>
<evidence type="ECO:0000256" key="16">
    <source>
        <dbReference type="ARBA" id="ARBA00023180"/>
    </source>
</evidence>
<dbReference type="Gene3D" id="3.80.10.10">
    <property type="entry name" value="Ribonuclease Inhibitor"/>
    <property type="match status" value="2"/>
</dbReference>
<dbReference type="FunFam" id="3.80.10.10:FF:000542">
    <property type="entry name" value="Leucine-rich repeat protein kinase family protein"/>
    <property type="match status" value="1"/>
</dbReference>
<reference evidence="21 22" key="1">
    <citation type="submission" date="2024-04" db="EMBL/GenBank/DDBJ databases">
        <title>The reference genome of an endangered Asteraceae, Deinandra increscens subsp. villosa, native to the Central Coast of California.</title>
        <authorList>
            <person name="Guilliams M."/>
            <person name="Hasenstab-Lehman K."/>
            <person name="Meyer R."/>
            <person name="Mcevoy S."/>
        </authorList>
    </citation>
    <scope>NUCLEOTIDE SEQUENCE [LARGE SCALE GENOMIC DNA]</scope>
    <source>
        <tissue evidence="21">Leaf</tissue>
    </source>
</reference>
<evidence type="ECO:0000256" key="18">
    <source>
        <dbReference type="SAM" id="Phobius"/>
    </source>
</evidence>
<dbReference type="InterPro" id="IPR000719">
    <property type="entry name" value="Prot_kinase_dom"/>
</dbReference>
<evidence type="ECO:0000313" key="22">
    <source>
        <dbReference type="Proteomes" id="UP001408789"/>
    </source>
</evidence>
<evidence type="ECO:0000259" key="20">
    <source>
        <dbReference type="PROSITE" id="PS50011"/>
    </source>
</evidence>
<sequence>MGAKMGQIVLIICIMISTISAQENRDLESLRGLKRAWKNTPPSWDDGSDPCGGSWDGITCKNHRVKKILLPNMGLIGDLPRYIWQFSELEILDLSYNKGLTGSLTSEVQNLTKLTNLILVGCSLTGPIPDSIGNIQSLNYLSLNSNGFTGQIPPSIGNLMNLNWLDLTDNKLTGSIPVSNKRSPGLDMLTKAQHFHLGHNQLSGDIPPGLFNSNMKLFHVLLNNNTLWGPIPSTLGLVTSLQIVRLDSNSLSGNVPSNISNLTSLQKIYLSHNKLTGPIPNLTGMNDLCYIGLSNNTFDDQFGVPSWLLTLPALETIKMHSANLKGELPAALFTIPQLQNVDLSDNDITGTLDISSNPSTQLQLVDLRNNRIGDFIQQSEYKHSIGLILAGNPICRENDVNDSFCRTPTKTAPYSTPYNCRSPSCDSGLELSPNCQCAYPYKGSIFFRVPLFSSLVNSTFYTSLHDSIMVFFHKEGIPVDSLSLKNPQIDPNDYLMIDLEFFPSGEQKFNRAGIIALVSALNLGTFIAPKEFNFYFFIPETETVYTFMSEISGNGGAKRKSSNIGLIVGSVVGGCVLLVLLVLAGMYSFRHKERAEEAPRHSQPFALWDPTSGSGDVPQLKGARSFTFEELQNCTNNFSEINNIGQGGYGMVYKGNLPNGQLIAIKRARKGSSQGGLEFKNEIELLSRVHHKNVVGLIGFCFDKGEQMLVYEYIVNGTLKDSLSGRTGIRLDWMRRLKIALGTARGLQYLHDHADPPVIHRDVKTTNILLDERLVAKVADFGLSKPMSDADRTHVTTQVKGTMGYLDPEYYMTQQLTEKSDTYSFGVVMLELITARKPIDKGKYIVREVKEATNKDKKLYDLHEILDPTIGLSSDLNGLERFVDLALRCVEDRGNQRPAMSEVVKELESIMALVGLNPAESLSSHLTSYEGASKDYDYPYSNDSLFSYTGGDSSTKLHTK</sequence>
<dbReference type="Gene3D" id="1.10.510.10">
    <property type="entry name" value="Transferase(Phosphotransferase) domain 1"/>
    <property type="match status" value="1"/>
</dbReference>
<evidence type="ECO:0000256" key="19">
    <source>
        <dbReference type="SAM" id="SignalP"/>
    </source>
</evidence>
<dbReference type="InterPro" id="IPR008271">
    <property type="entry name" value="Ser/Thr_kinase_AS"/>
</dbReference>
<feature type="domain" description="Protein kinase" evidence="20">
    <location>
        <begin position="638"/>
        <end position="911"/>
    </location>
</feature>
<keyword evidence="22" id="KW-1185">Reference proteome</keyword>
<dbReference type="Gene3D" id="3.30.200.20">
    <property type="entry name" value="Phosphorylase Kinase, domain 1"/>
    <property type="match status" value="1"/>
</dbReference>
<evidence type="ECO:0000256" key="13">
    <source>
        <dbReference type="ARBA" id="ARBA00022989"/>
    </source>
</evidence>
<dbReference type="InterPro" id="IPR001245">
    <property type="entry name" value="Ser-Thr/Tyr_kinase_cat_dom"/>
</dbReference>
<feature type="binding site" evidence="17">
    <location>
        <position position="670"/>
    </location>
    <ligand>
        <name>ATP</name>
        <dbReference type="ChEBI" id="CHEBI:30616"/>
    </ligand>
</feature>
<keyword evidence="12 17" id="KW-0067">ATP-binding</keyword>
<dbReference type="PROSITE" id="PS51450">
    <property type="entry name" value="LRR"/>
    <property type="match status" value="1"/>
</dbReference>
<dbReference type="InterPro" id="IPR013210">
    <property type="entry name" value="LRR_N_plant-typ"/>
</dbReference>
<keyword evidence="4" id="KW-0723">Serine/threonine-protein kinase</keyword>
<keyword evidence="11" id="KW-0418">Kinase</keyword>
<dbReference type="InterPro" id="IPR011009">
    <property type="entry name" value="Kinase-like_dom_sf"/>
</dbReference>
<evidence type="ECO:0000256" key="6">
    <source>
        <dbReference type="ARBA" id="ARBA00022679"/>
    </source>
</evidence>
<evidence type="ECO:0000313" key="21">
    <source>
        <dbReference type="EMBL" id="KAK9076940.1"/>
    </source>
</evidence>
<dbReference type="Pfam" id="PF07714">
    <property type="entry name" value="PK_Tyr_Ser-Thr"/>
    <property type="match status" value="1"/>
</dbReference>
<dbReference type="SUPFAM" id="SSF52058">
    <property type="entry name" value="L domain-like"/>
    <property type="match status" value="1"/>
</dbReference>
<dbReference type="PROSITE" id="PS00107">
    <property type="entry name" value="PROTEIN_KINASE_ATP"/>
    <property type="match status" value="1"/>
</dbReference>
<dbReference type="AlphaFoldDB" id="A0AAP0DPJ4"/>
<keyword evidence="10 17" id="KW-0547">Nucleotide-binding</keyword>
<keyword evidence="5" id="KW-0433">Leucine-rich repeat</keyword>
<evidence type="ECO:0000256" key="1">
    <source>
        <dbReference type="ARBA" id="ARBA00004479"/>
    </source>
</evidence>
<dbReference type="InterPro" id="IPR001611">
    <property type="entry name" value="Leu-rich_rpt"/>
</dbReference>
<dbReference type="EMBL" id="JBCNJP010000007">
    <property type="protein sequence ID" value="KAK9076940.1"/>
    <property type="molecule type" value="Genomic_DNA"/>
</dbReference>
<name>A0AAP0DPJ4_9ASTR</name>
<dbReference type="PROSITE" id="PS00108">
    <property type="entry name" value="PROTEIN_KINASE_ST"/>
    <property type="match status" value="1"/>
</dbReference>